<dbReference type="InterPro" id="IPR035903">
    <property type="entry name" value="HesB-like_dom_sf"/>
</dbReference>
<proteinExistence type="predicted"/>
<organism evidence="2 3">
    <name type="scientific">Clostridium cylindrosporum DSM 605</name>
    <dbReference type="NCBI Taxonomy" id="1121307"/>
    <lineage>
        <taxon>Bacteria</taxon>
        <taxon>Bacillati</taxon>
        <taxon>Bacillota</taxon>
        <taxon>Clostridia</taxon>
        <taxon>Eubacteriales</taxon>
        <taxon>Clostridiaceae</taxon>
        <taxon>Clostridium</taxon>
    </lineage>
</organism>
<dbReference type="STRING" id="1121307.CLCY_1c01020"/>
<dbReference type="Pfam" id="PF01521">
    <property type="entry name" value="Fe-S_biosyn"/>
    <property type="match status" value="1"/>
</dbReference>
<gene>
    <name evidence="2" type="ORF">CLCY_1c01020</name>
</gene>
<sequence length="107" mass="11631">MEIKLSQLATEKINEVVKSNDETPTLRIYVTSVGCSGAKFGLAFDDAKETDTLTEVNGITFITDTEYVPEYSNGLDIDFTEGENEGFVIKSLIPIKKSCGGGCNCNH</sequence>
<evidence type="ECO:0000259" key="1">
    <source>
        <dbReference type="Pfam" id="PF01521"/>
    </source>
</evidence>
<dbReference type="SUPFAM" id="SSF89360">
    <property type="entry name" value="HesB-like domain"/>
    <property type="match status" value="1"/>
</dbReference>
<comment type="caution">
    <text evidence="2">The sequence shown here is derived from an EMBL/GenBank/DDBJ whole genome shotgun (WGS) entry which is preliminary data.</text>
</comment>
<dbReference type="EMBL" id="LFVU01000028">
    <property type="protein sequence ID" value="KMT20868.1"/>
    <property type="molecule type" value="Genomic_DNA"/>
</dbReference>
<protein>
    <recommendedName>
        <fullName evidence="1">Core domain-containing protein</fullName>
    </recommendedName>
</protein>
<evidence type="ECO:0000313" key="3">
    <source>
        <dbReference type="Proteomes" id="UP000036756"/>
    </source>
</evidence>
<evidence type="ECO:0000313" key="2">
    <source>
        <dbReference type="EMBL" id="KMT20868.1"/>
    </source>
</evidence>
<dbReference type="PATRIC" id="fig|1121307.3.peg.463"/>
<dbReference type="InterPro" id="IPR000361">
    <property type="entry name" value="ATAP_core_dom"/>
</dbReference>
<dbReference type="Proteomes" id="UP000036756">
    <property type="component" value="Unassembled WGS sequence"/>
</dbReference>
<dbReference type="Gene3D" id="2.60.300.12">
    <property type="entry name" value="HesB-like domain"/>
    <property type="match status" value="1"/>
</dbReference>
<dbReference type="OrthoDB" id="2355011at2"/>
<reference evidence="2 3" key="1">
    <citation type="submission" date="2015-06" db="EMBL/GenBank/DDBJ databases">
        <title>Draft genome sequence of the purine-degrading Clostridium cylindrosporum HC-1 (DSM 605).</title>
        <authorList>
            <person name="Poehlein A."/>
            <person name="Schiel-Bengelsdorf B."/>
            <person name="Bengelsdorf F."/>
            <person name="Daniel R."/>
            <person name="Duerre P."/>
        </authorList>
    </citation>
    <scope>NUCLEOTIDE SEQUENCE [LARGE SCALE GENOMIC DNA]</scope>
    <source>
        <strain evidence="2 3">DSM 605</strain>
    </source>
</reference>
<dbReference type="AlphaFoldDB" id="A0A0J8D9A6"/>
<accession>A0A0J8D9A6</accession>
<name>A0A0J8D9A6_CLOCY</name>
<dbReference type="RefSeq" id="WP_048571271.1">
    <property type="nucleotide sequence ID" value="NZ_LFVU01000028.1"/>
</dbReference>
<feature type="domain" description="Core" evidence="1">
    <location>
        <begin position="1"/>
        <end position="90"/>
    </location>
</feature>
<keyword evidence="3" id="KW-1185">Reference proteome</keyword>